<dbReference type="STRING" id="1348774.AB433_09045"/>
<evidence type="ECO:0000313" key="1">
    <source>
        <dbReference type="EMBL" id="AKM10089.1"/>
    </source>
</evidence>
<dbReference type="RefSeq" id="WP_047820767.1">
    <property type="nucleotide sequence ID" value="NZ_CP011770.1"/>
</dbReference>
<evidence type="ECO:0000313" key="2">
    <source>
        <dbReference type="Proteomes" id="UP000035287"/>
    </source>
</evidence>
<keyword evidence="2" id="KW-1185">Reference proteome</keyword>
<dbReference type="KEGG" id="cna:AB433_09045"/>
<dbReference type="Pfam" id="PF10038">
    <property type="entry name" value="DUF2274"/>
    <property type="match status" value="1"/>
</dbReference>
<dbReference type="Proteomes" id="UP000035287">
    <property type="component" value="Chromosome"/>
</dbReference>
<organism evidence="1 2">
    <name type="scientific">Croceicoccus naphthovorans</name>
    <dbReference type="NCBI Taxonomy" id="1348774"/>
    <lineage>
        <taxon>Bacteria</taxon>
        <taxon>Pseudomonadati</taxon>
        <taxon>Pseudomonadota</taxon>
        <taxon>Alphaproteobacteria</taxon>
        <taxon>Sphingomonadales</taxon>
        <taxon>Erythrobacteraceae</taxon>
        <taxon>Croceicoccus</taxon>
    </lineage>
</organism>
<accession>A0A0G3XHL7</accession>
<gene>
    <name evidence="1" type="ORF">AB433_09045</name>
</gene>
<protein>
    <submittedName>
        <fullName evidence="1">Protein involved in integration/excision of ICE Tn4371 family</fullName>
    </submittedName>
</protein>
<dbReference type="InterPro" id="IPR018733">
    <property type="entry name" value="DUF2274"/>
</dbReference>
<dbReference type="EMBL" id="CP011770">
    <property type="protein sequence ID" value="AKM10089.1"/>
    <property type="molecule type" value="Genomic_DNA"/>
</dbReference>
<proteinExistence type="predicted"/>
<sequence>MLKLAKLPDRTPVKLAITITPDLAHALGDYVTIYNRTYGDKAEVADLVPAMLESFLASDRAFAKARKDMEAGT</sequence>
<reference evidence="1 2" key="1">
    <citation type="submission" date="2015-06" db="EMBL/GenBank/DDBJ databases">
        <authorList>
            <person name="Zeng Y."/>
            <person name="Huang Y."/>
        </authorList>
    </citation>
    <scope>NUCLEOTIDE SEQUENCE [LARGE SCALE GENOMIC DNA]</scope>
    <source>
        <strain evidence="1 2">PQ-2</strain>
    </source>
</reference>
<dbReference type="PATRIC" id="fig|1348774.3.peg.1893"/>
<dbReference type="OrthoDB" id="9803810at2"/>
<dbReference type="AlphaFoldDB" id="A0A0G3XHL7"/>
<name>A0A0G3XHL7_9SPHN</name>